<feature type="region of interest" description="Disordered" evidence="1">
    <location>
        <begin position="12"/>
        <end position="53"/>
    </location>
</feature>
<proteinExistence type="predicted"/>
<sequence>MPKVIREILGCGSTSEEIQEATEANDMTPVPDLEKGGVSKDHGQKNISSHHLQNRDNKLRKALLRLCCQWSRSYETDFKKIASKICSEQGKTYESFKCLLIEE</sequence>
<accession>A0A0A8YZH9</accession>
<dbReference type="EMBL" id="GBRH01265924">
    <property type="protein sequence ID" value="JAD31971.1"/>
    <property type="molecule type" value="Transcribed_RNA"/>
</dbReference>
<evidence type="ECO:0000256" key="1">
    <source>
        <dbReference type="SAM" id="MobiDB-lite"/>
    </source>
</evidence>
<feature type="compositionally biased region" description="Basic and acidic residues" evidence="1">
    <location>
        <begin position="32"/>
        <end position="44"/>
    </location>
</feature>
<protein>
    <submittedName>
        <fullName evidence="2">Uncharacterized protein</fullName>
    </submittedName>
</protein>
<dbReference type="AlphaFoldDB" id="A0A0A8YZH9"/>
<organism evidence="2">
    <name type="scientific">Arundo donax</name>
    <name type="common">Giant reed</name>
    <name type="synonym">Donax arundinaceus</name>
    <dbReference type="NCBI Taxonomy" id="35708"/>
    <lineage>
        <taxon>Eukaryota</taxon>
        <taxon>Viridiplantae</taxon>
        <taxon>Streptophyta</taxon>
        <taxon>Embryophyta</taxon>
        <taxon>Tracheophyta</taxon>
        <taxon>Spermatophyta</taxon>
        <taxon>Magnoliopsida</taxon>
        <taxon>Liliopsida</taxon>
        <taxon>Poales</taxon>
        <taxon>Poaceae</taxon>
        <taxon>PACMAD clade</taxon>
        <taxon>Arundinoideae</taxon>
        <taxon>Arundineae</taxon>
        <taxon>Arundo</taxon>
    </lineage>
</organism>
<name>A0A0A8YZH9_ARUDO</name>
<reference evidence="2" key="2">
    <citation type="journal article" date="2015" name="Data Brief">
        <title>Shoot transcriptome of the giant reed, Arundo donax.</title>
        <authorList>
            <person name="Barrero R.A."/>
            <person name="Guerrero F.D."/>
            <person name="Moolhuijzen P."/>
            <person name="Goolsby J.A."/>
            <person name="Tidwell J."/>
            <person name="Bellgard S.E."/>
            <person name="Bellgard M.I."/>
        </authorList>
    </citation>
    <scope>NUCLEOTIDE SEQUENCE</scope>
    <source>
        <tissue evidence="2">Shoot tissue taken approximately 20 cm above the soil surface</tissue>
    </source>
</reference>
<evidence type="ECO:0000313" key="2">
    <source>
        <dbReference type="EMBL" id="JAD31971.1"/>
    </source>
</evidence>
<reference evidence="2" key="1">
    <citation type="submission" date="2014-09" db="EMBL/GenBank/DDBJ databases">
        <authorList>
            <person name="Magalhaes I.L.F."/>
            <person name="Oliveira U."/>
            <person name="Santos F.R."/>
            <person name="Vidigal T.H.D.A."/>
            <person name="Brescovit A.D."/>
            <person name="Santos A.J."/>
        </authorList>
    </citation>
    <scope>NUCLEOTIDE SEQUENCE</scope>
    <source>
        <tissue evidence="2">Shoot tissue taken approximately 20 cm above the soil surface</tissue>
    </source>
</reference>